<accession>A0ABD5M6A8</accession>
<evidence type="ECO:0008006" key="3">
    <source>
        <dbReference type="Google" id="ProtNLM"/>
    </source>
</evidence>
<dbReference type="Proteomes" id="UP001567572">
    <property type="component" value="Unassembled WGS sequence"/>
</dbReference>
<dbReference type="EMBL" id="JBEDNY010000006">
    <property type="protein sequence ID" value="MEZ3165106.1"/>
    <property type="molecule type" value="Genomic_DNA"/>
</dbReference>
<sequence length="276" mass="31035">MRGRHCPKTDVLETRRPVYQVSIADERSLTRERWNFAVTRVEEPPPSDAVVAETPIGLSPQDTRIVGATLSAVYADADDFLGEPEFTEIQTVQYHQGLNPEDSDLIPSPPFDFLKDQNSEEYYRPVTEQRSVRVPEWTYTVQDLTGGPAYSISYAESEIVNRQLDSGLSAASQTVVDDAISDEDPRRYGESAPPSNELLEVLERLEIAADLEPIEAYSDRVDFDHVAATYQDSTYTFSLVVNPQCEGLRGPDFTIVFLDSSQLYLTEKLPVSRYEP</sequence>
<dbReference type="AlphaFoldDB" id="A0ABD5M6A8"/>
<evidence type="ECO:0000313" key="2">
    <source>
        <dbReference type="Proteomes" id="UP001567572"/>
    </source>
</evidence>
<evidence type="ECO:0000313" key="1">
    <source>
        <dbReference type="EMBL" id="MEZ3165106.1"/>
    </source>
</evidence>
<dbReference type="RefSeq" id="WP_371163149.1">
    <property type="nucleotide sequence ID" value="NZ_JBEDNX010000003.1"/>
</dbReference>
<keyword evidence="2" id="KW-1185">Reference proteome</keyword>
<gene>
    <name evidence="1" type="ORF">ABNG04_14740</name>
</gene>
<reference evidence="1 2" key="1">
    <citation type="submission" date="2024-06" db="EMBL/GenBank/DDBJ databases">
        <title>Halorubrum miltondacostae sp. nov., a potential PHA producer isolated from an inland solar saltern in Rio Maior, Portugal.</title>
        <authorList>
            <person name="Albuquerque L."/>
            <person name="Viver T."/>
            <person name="Barroso C."/>
            <person name="Claudino R."/>
            <person name="Galvan M."/>
            <person name="Simoes G."/>
            <person name="Lobo Da Cunha A."/>
            <person name="Egas C."/>
        </authorList>
    </citation>
    <scope>NUCLEOTIDE SEQUENCE [LARGE SCALE GENOMIC DNA]</scope>
    <source>
        <strain evidence="1 2">RMP-11</strain>
    </source>
</reference>
<organism evidence="1 2">
    <name type="scientific">Halorubrum miltondacostae</name>
    <dbReference type="NCBI Taxonomy" id="3076378"/>
    <lineage>
        <taxon>Archaea</taxon>
        <taxon>Methanobacteriati</taxon>
        <taxon>Methanobacteriota</taxon>
        <taxon>Stenosarchaea group</taxon>
        <taxon>Halobacteria</taxon>
        <taxon>Halobacteriales</taxon>
        <taxon>Haloferacaceae</taxon>
        <taxon>Halorubrum</taxon>
    </lineage>
</organism>
<comment type="caution">
    <text evidence="1">The sequence shown here is derived from an EMBL/GenBank/DDBJ whole genome shotgun (WGS) entry which is preliminary data.</text>
</comment>
<proteinExistence type="predicted"/>
<protein>
    <recommendedName>
        <fullName evidence="3">Halobacterial output domain-containing protein</fullName>
    </recommendedName>
</protein>
<name>A0ABD5M6A8_9EURY</name>